<keyword evidence="3" id="KW-1185">Reference proteome</keyword>
<feature type="coiled-coil region" evidence="1">
    <location>
        <begin position="140"/>
        <end position="186"/>
    </location>
</feature>
<feature type="region of interest" description="Disordered" evidence="2">
    <location>
        <begin position="212"/>
        <end position="239"/>
    </location>
</feature>
<proteinExistence type="predicted"/>
<reference evidence="4" key="1">
    <citation type="submission" date="2020-12" db="UniProtKB">
        <authorList>
            <consortium name="WormBaseParasite"/>
        </authorList>
    </citation>
    <scope>IDENTIFICATION</scope>
    <source>
        <strain evidence="4">MHco3</strain>
    </source>
</reference>
<evidence type="ECO:0000256" key="2">
    <source>
        <dbReference type="SAM" id="MobiDB-lite"/>
    </source>
</evidence>
<organism evidence="3 4">
    <name type="scientific">Haemonchus contortus</name>
    <name type="common">Barber pole worm</name>
    <dbReference type="NCBI Taxonomy" id="6289"/>
    <lineage>
        <taxon>Eukaryota</taxon>
        <taxon>Metazoa</taxon>
        <taxon>Ecdysozoa</taxon>
        <taxon>Nematoda</taxon>
        <taxon>Chromadorea</taxon>
        <taxon>Rhabditida</taxon>
        <taxon>Rhabditina</taxon>
        <taxon>Rhabditomorpha</taxon>
        <taxon>Strongyloidea</taxon>
        <taxon>Trichostrongylidae</taxon>
        <taxon>Haemonchus</taxon>
    </lineage>
</organism>
<evidence type="ECO:0000313" key="3">
    <source>
        <dbReference type="Proteomes" id="UP000025227"/>
    </source>
</evidence>
<sequence length="386" mass="45527">MKGNVVLNVDRPQEQVIVLNILRAAEILKEKMVQLFYKYFFTRKWYESLSDPIRCNNWIELQRRVTDISAILSKNNDELKRLGIVIRGIETEFMKAQRQFRDSKQCDQAETNKRMAFALQHTVQRQHDEIVALKQKTGGLEAMRLQHEEQQRQLQQVLEQAKRREVEEKISDKAHLERMIEEVEDDHMEDLPNVEDVSDDDEDDLMKEIPALEGISSDEEDSRFVDKHDSSDDHTSLNRQREDLWKMEKVLKKFPHRMIGDSKDIASQKPCAFCGKIKCHFSDSCPKVIDENKRYHIVNTGKLCIHCRDDRPKYKCKFKPRSCWYCDRIRETIAVYLIPEDNGHHKALCSVPDSSSLLEKRIASLRRDIEERRARISGRECRKIDQ</sequence>
<accession>A0A7I4YT63</accession>
<name>A0A7I4YT63_HAECO</name>
<dbReference type="WBParaSite" id="HCON_00143500-00001">
    <property type="protein sequence ID" value="HCON_00143500-00001"/>
    <property type="gene ID" value="HCON_00143500"/>
</dbReference>
<dbReference type="Proteomes" id="UP000025227">
    <property type="component" value="Unplaced"/>
</dbReference>
<protein>
    <submittedName>
        <fullName evidence="4">CCHC-type domain-containing protein</fullName>
    </submittedName>
</protein>
<evidence type="ECO:0000256" key="1">
    <source>
        <dbReference type="SAM" id="Coils"/>
    </source>
</evidence>
<evidence type="ECO:0000313" key="4">
    <source>
        <dbReference type="WBParaSite" id="HCON_00143500-00001"/>
    </source>
</evidence>
<dbReference type="AlphaFoldDB" id="A0A7I4YT63"/>
<feature type="compositionally biased region" description="Basic and acidic residues" evidence="2">
    <location>
        <begin position="222"/>
        <end position="239"/>
    </location>
</feature>
<keyword evidence="1" id="KW-0175">Coiled coil</keyword>